<dbReference type="AlphaFoldDB" id="A0A1C7NXQ6"/>
<dbReference type="STRING" id="1612624.ADU59_18940"/>
<comment type="caution">
    <text evidence="1">The sequence shown here is derived from an EMBL/GenBank/DDBJ whole genome shotgun (WGS) entry which is preliminary data.</text>
</comment>
<dbReference type="EMBL" id="LGLV01000012">
    <property type="protein sequence ID" value="OBZ93783.1"/>
    <property type="molecule type" value="Genomic_DNA"/>
</dbReference>
<gene>
    <name evidence="1" type="ORF">ADU59_18940</name>
</gene>
<sequence>MTETEFVVTERRLLETLSAVFAAASVAVDEKSSLVEDISELRDGFMNGAVQIFIKSPSFSKEGFVIKWLEAKSGLSRYIVDQFAGDGHLTMRMVPFPFSDQTIFRLSISYQSFFVRYDGSHAGPSNELKLFYKSLVRHASRETKNVEVWPRRFMRIQSGLQGDERSLLEAIKAPFRRST</sequence>
<dbReference type="RefSeq" id="WP_068955714.1">
    <property type="nucleotide sequence ID" value="NZ_LGLV01000012.1"/>
</dbReference>
<name>A0A1C7NXQ6_9HYPH</name>
<reference evidence="1 2" key="1">
    <citation type="journal article" date="2016" name="Syst. Appl. Microbiol.">
        <title>Pararhizobium polonicum sp. nov. isolated from tumors on stone fruit rootstocks.</title>
        <authorList>
            <person name="Pulawska J."/>
            <person name="Kuzmanovic N."/>
            <person name="Willems A."/>
            <person name="Pothier J.F."/>
        </authorList>
    </citation>
    <scope>NUCLEOTIDE SEQUENCE [LARGE SCALE GENOMIC DNA]</scope>
    <source>
        <strain evidence="1 2">F5.1</strain>
    </source>
</reference>
<keyword evidence="2" id="KW-1185">Reference proteome</keyword>
<dbReference type="Proteomes" id="UP000093111">
    <property type="component" value="Unassembled WGS sequence"/>
</dbReference>
<accession>A0A1C7NXQ6</accession>
<organism evidence="1 2">
    <name type="scientific">Pararhizobium polonicum</name>
    <dbReference type="NCBI Taxonomy" id="1612624"/>
    <lineage>
        <taxon>Bacteria</taxon>
        <taxon>Pseudomonadati</taxon>
        <taxon>Pseudomonadota</taxon>
        <taxon>Alphaproteobacteria</taxon>
        <taxon>Hyphomicrobiales</taxon>
        <taxon>Rhizobiaceae</taxon>
        <taxon>Rhizobium/Agrobacterium group</taxon>
        <taxon>Pararhizobium</taxon>
    </lineage>
</organism>
<evidence type="ECO:0000313" key="2">
    <source>
        <dbReference type="Proteomes" id="UP000093111"/>
    </source>
</evidence>
<evidence type="ECO:0000313" key="1">
    <source>
        <dbReference type="EMBL" id="OBZ93783.1"/>
    </source>
</evidence>
<dbReference type="OrthoDB" id="8368233at2"/>
<proteinExistence type="predicted"/>
<protein>
    <submittedName>
        <fullName evidence="1">Uncharacterized protein</fullName>
    </submittedName>
</protein>